<proteinExistence type="inferred from homology"/>
<dbReference type="InterPro" id="IPR029069">
    <property type="entry name" value="HotDog_dom_sf"/>
</dbReference>
<comment type="caution">
    <text evidence="3">The sequence shown here is derived from an EMBL/GenBank/DDBJ whole genome shotgun (WGS) entry which is preliminary data.</text>
</comment>
<dbReference type="RefSeq" id="WP_062022689.1">
    <property type="nucleotide sequence ID" value="NZ_LQQC01000012.1"/>
</dbReference>
<evidence type="ECO:0000313" key="4">
    <source>
        <dbReference type="EMBL" id="PKY70529.1"/>
    </source>
</evidence>
<evidence type="ECO:0000313" key="3">
    <source>
        <dbReference type="EMBL" id="KXZ57321.1"/>
    </source>
</evidence>
<dbReference type="CDD" id="cd00586">
    <property type="entry name" value="4HBT"/>
    <property type="match status" value="1"/>
</dbReference>
<dbReference type="SUPFAM" id="SSF54637">
    <property type="entry name" value="Thioesterase/thiol ester dehydrase-isomerase"/>
    <property type="match status" value="1"/>
</dbReference>
<reference evidence="4 5" key="2">
    <citation type="submission" date="2017-12" db="EMBL/GenBank/DDBJ databases">
        <title>Phylogenetic diversity of female urinary microbiome.</title>
        <authorList>
            <person name="Thomas-White K."/>
            <person name="Wolfe A.J."/>
        </authorList>
    </citation>
    <scope>NUCLEOTIDE SEQUENCE [LARGE SCALE GENOMIC DNA]</scope>
    <source>
        <strain evidence="4 5">UMB0426</strain>
    </source>
</reference>
<evidence type="ECO:0000313" key="6">
    <source>
        <dbReference type="Proteomes" id="UP000243589"/>
    </source>
</evidence>
<dbReference type="EMBL" id="LQQC01000012">
    <property type="protein sequence ID" value="KXZ57321.1"/>
    <property type="molecule type" value="Genomic_DNA"/>
</dbReference>
<dbReference type="GO" id="GO:0047617">
    <property type="term" value="F:fatty acyl-CoA hydrolase activity"/>
    <property type="evidence" value="ECO:0007669"/>
    <property type="project" value="TreeGrafter"/>
</dbReference>
<comment type="similarity">
    <text evidence="1">Belongs to the 4-hydroxybenzoyl-CoA thioesterase family.</text>
</comment>
<reference evidence="3 6" key="1">
    <citation type="submission" date="2016-01" db="EMBL/GenBank/DDBJ databases">
        <title>Use of Whole Genome Sequencing to ascertain that Brevibacterium massiliense (Roux, Raoult 2009) is a later heterotypic synonym of Brevibacterium ravenspurgense (Mages 2008).</title>
        <authorList>
            <person name="Bernier A.-M."/>
            <person name="Burdz T."/>
            <person name="Huynh C."/>
            <person name="Pachecho A.L."/>
            <person name="Wiebe D."/>
            <person name="Bonner C."/>
            <person name="Bernard K."/>
        </authorList>
    </citation>
    <scope>NUCLEOTIDE SEQUENCE [LARGE SCALE GENOMIC DNA]</scope>
    <source>
        <strain evidence="3 6">CCUG56047</strain>
    </source>
</reference>
<dbReference type="Pfam" id="PF13279">
    <property type="entry name" value="4HBT_2"/>
    <property type="match status" value="1"/>
</dbReference>
<sequence>MSDEQPKASDFPLVAIEKIRYGDTDRQGHVNNAVYATYFECGRVEIIQSMQDIFAEDDAFVLATITIDYLAEVLWPGEVEIRTRLTKVGNSSIGLEQLLINEGEVRAKATSVMVLTNINTRRSAPLSDEAKDRLRTFM</sequence>
<dbReference type="Gene3D" id="3.10.129.10">
    <property type="entry name" value="Hotdog Thioesterase"/>
    <property type="match status" value="1"/>
</dbReference>
<name>A0A150H5J4_9MICO</name>
<dbReference type="STRING" id="1176165.GCA_001584405_00909"/>
<keyword evidence="6" id="KW-1185">Reference proteome</keyword>
<dbReference type="PANTHER" id="PTHR31793:SF27">
    <property type="entry name" value="NOVEL THIOESTERASE SUPERFAMILY DOMAIN AND SAPOSIN A-TYPE DOMAIN CONTAINING PROTEIN (0610012H03RIK)"/>
    <property type="match status" value="1"/>
</dbReference>
<dbReference type="AlphaFoldDB" id="A0A150H5J4"/>
<keyword evidence="2 3" id="KW-0378">Hydrolase</keyword>
<dbReference type="PATRIC" id="fig|479117.4.peg.1824"/>
<protein>
    <submittedName>
        <fullName evidence="3">Acyl-CoA thioester hydrolase YbgC</fullName>
        <ecNumber evidence="3">3.1.2.-</ecNumber>
    </submittedName>
    <submittedName>
        <fullName evidence="4">Acyl-CoA thioesterase</fullName>
    </submittedName>
</protein>
<organism evidence="3 6">
    <name type="scientific">Brevibacterium ravenspurgense</name>
    <dbReference type="NCBI Taxonomy" id="479117"/>
    <lineage>
        <taxon>Bacteria</taxon>
        <taxon>Bacillati</taxon>
        <taxon>Actinomycetota</taxon>
        <taxon>Actinomycetes</taxon>
        <taxon>Micrococcales</taxon>
        <taxon>Brevibacteriaceae</taxon>
        <taxon>Brevibacterium</taxon>
    </lineage>
</organism>
<gene>
    <name evidence="3" type="primary">ybgC</name>
    <name evidence="3" type="ORF">Bravens_01841</name>
    <name evidence="4" type="ORF">CYJ40_05275</name>
</gene>
<dbReference type="InterPro" id="IPR050563">
    <property type="entry name" value="4-hydroxybenzoyl-CoA_TE"/>
</dbReference>
<dbReference type="EMBL" id="PKGO01000004">
    <property type="protein sequence ID" value="PKY70529.1"/>
    <property type="molecule type" value="Genomic_DNA"/>
</dbReference>
<evidence type="ECO:0000313" key="5">
    <source>
        <dbReference type="Proteomes" id="UP000242755"/>
    </source>
</evidence>
<dbReference type="PANTHER" id="PTHR31793">
    <property type="entry name" value="4-HYDROXYBENZOYL-COA THIOESTERASE FAMILY MEMBER"/>
    <property type="match status" value="1"/>
</dbReference>
<evidence type="ECO:0000256" key="1">
    <source>
        <dbReference type="ARBA" id="ARBA00005953"/>
    </source>
</evidence>
<dbReference type="Proteomes" id="UP000243589">
    <property type="component" value="Unassembled WGS sequence"/>
</dbReference>
<dbReference type="Proteomes" id="UP000242755">
    <property type="component" value="Unassembled WGS sequence"/>
</dbReference>
<accession>A0A150H5J4</accession>
<dbReference type="EC" id="3.1.2.-" evidence="3"/>
<evidence type="ECO:0000256" key="2">
    <source>
        <dbReference type="ARBA" id="ARBA00022801"/>
    </source>
</evidence>